<dbReference type="CDD" id="cd05233">
    <property type="entry name" value="SDR_c"/>
    <property type="match status" value="1"/>
</dbReference>
<dbReference type="Proteomes" id="UP000019753">
    <property type="component" value="Unassembled WGS sequence"/>
</dbReference>
<keyword evidence="4" id="KW-1185">Reference proteome</keyword>
<dbReference type="AlphaFoldDB" id="A0A021VW00"/>
<keyword evidence="2" id="KW-0560">Oxidoreductase</keyword>
<dbReference type="PRINTS" id="PR00081">
    <property type="entry name" value="GDHRDH"/>
</dbReference>
<dbReference type="SUPFAM" id="SSF51735">
    <property type="entry name" value="NAD(P)-binding Rossmann-fold domains"/>
    <property type="match status" value="1"/>
</dbReference>
<dbReference type="GO" id="GO:0016491">
    <property type="term" value="F:oxidoreductase activity"/>
    <property type="evidence" value="ECO:0007669"/>
    <property type="project" value="UniProtKB-KW"/>
</dbReference>
<dbReference type="EMBL" id="AXCW01000001">
    <property type="protein sequence ID" value="EYR65303.1"/>
    <property type="molecule type" value="Genomic_DNA"/>
</dbReference>
<gene>
    <name evidence="3" type="ORF">N866_00600</name>
</gene>
<organism evidence="3 4">
    <name type="scientific">Actinotalea ferrariae CF5-4</name>
    <dbReference type="NCBI Taxonomy" id="948458"/>
    <lineage>
        <taxon>Bacteria</taxon>
        <taxon>Bacillati</taxon>
        <taxon>Actinomycetota</taxon>
        <taxon>Actinomycetes</taxon>
        <taxon>Micrococcales</taxon>
        <taxon>Cellulomonadaceae</taxon>
        <taxon>Actinotalea</taxon>
    </lineage>
</organism>
<reference evidence="3 4" key="1">
    <citation type="submission" date="2014-01" db="EMBL/GenBank/DDBJ databases">
        <title>Actinotalea ferrariae CF5-4.</title>
        <authorList>
            <person name="Chen F."/>
            <person name="Li Y."/>
            <person name="Wang G."/>
        </authorList>
    </citation>
    <scope>NUCLEOTIDE SEQUENCE [LARGE SCALE GENOMIC DNA]</scope>
    <source>
        <strain evidence="3 4">CF5-4</strain>
    </source>
</reference>
<dbReference type="PRINTS" id="PR00080">
    <property type="entry name" value="SDRFAMILY"/>
</dbReference>
<dbReference type="InterPro" id="IPR002347">
    <property type="entry name" value="SDR_fam"/>
</dbReference>
<evidence type="ECO:0000313" key="3">
    <source>
        <dbReference type="EMBL" id="EYR65303.1"/>
    </source>
</evidence>
<comment type="caution">
    <text evidence="3">The sequence shown here is derived from an EMBL/GenBank/DDBJ whole genome shotgun (WGS) entry which is preliminary data.</text>
</comment>
<accession>A0A021VW00</accession>
<sequence length="284" mass="29833">MAGRLEGKVALITGTADGQGRAAALAFAAEGAKIVGCDLKAELAEQTVELVRAQGGEMVSMQPLNLGDEAAVQRWIDFAVEQYGDFDILYNNASGVRGGTIESLTRADWDFDMTNEVTILFLAIQKALPVFKRKGRGTILNTGSVAAMVGSAMPGNVAGNLVHNVAKGAVLRLTTNLAVELSPWNIRVNTVSPGFIDTPATRPLLEAGGRAPVERALLNPRVGRPEDIAMAAVYLCSDEADYVTGANLVVDGGWVAGGGVGRPDPEIEQIFGEVMKKLTNAPTA</sequence>
<dbReference type="Gene3D" id="3.40.50.720">
    <property type="entry name" value="NAD(P)-binding Rossmann-like Domain"/>
    <property type="match status" value="1"/>
</dbReference>
<dbReference type="OrthoDB" id="286404at2"/>
<dbReference type="FunFam" id="3.40.50.720:FF:000084">
    <property type="entry name" value="Short-chain dehydrogenase reductase"/>
    <property type="match status" value="1"/>
</dbReference>
<name>A0A021VW00_9CELL</name>
<dbReference type="PANTHER" id="PTHR43477:SF1">
    <property type="entry name" value="DIHYDROANTICAPSIN 7-DEHYDROGENASE"/>
    <property type="match status" value="1"/>
</dbReference>
<dbReference type="PANTHER" id="PTHR43477">
    <property type="entry name" value="DIHYDROANTICAPSIN 7-DEHYDROGENASE"/>
    <property type="match status" value="1"/>
</dbReference>
<dbReference type="InterPro" id="IPR051122">
    <property type="entry name" value="SDR_DHRS6-like"/>
</dbReference>
<protein>
    <submittedName>
        <fullName evidence="3">Short-chain dehydrogenase</fullName>
    </submittedName>
</protein>
<proteinExistence type="inferred from homology"/>
<evidence type="ECO:0000313" key="4">
    <source>
        <dbReference type="Proteomes" id="UP000019753"/>
    </source>
</evidence>
<evidence type="ECO:0000256" key="2">
    <source>
        <dbReference type="ARBA" id="ARBA00023002"/>
    </source>
</evidence>
<comment type="similarity">
    <text evidence="1">Belongs to the short-chain dehydrogenases/reductases (SDR) family.</text>
</comment>
<dbReference type="InterPro" id="IPR036291">
    <property type="entry name" value="NAD(P)-bd_dom_sf"/>
</dbReference>
<dbReference type="Pfam" id="PF13561">
    <property type="entry name" value="adh_short_C2"/>
    <property type="match status" value="1"/>
</dbReference>
<dbReference type="RefSeq" id="WP_081802176.1">
    <property type="nucleotide sequence ID" value="NZ_AXCW01000001.1"/>
</dbReference>
<evidence type="ECO:0000256" key="1">
    <source>
        <dbReference type="ARBA" id="ARBA00006484"/>
    </source>
</evidence>